<dbReference type="InterPro" id="IPR036390">
    <property type="entry name" value="WH_DNA-bd_sf"/>
</dbReference>
<accession>A0A2W5T9U6</accession>
<dbReference type="InterPro" id="IPR005149">
    <property type="entry name" value="Tscrpt_reg_PadR_N"/>
</dbReference>
<gene>
    <name evidence="3" type="ORF">DI536_15410</name>
</gene>
<evidence type="ECO:0000313" key="3">
    <source>
        <dbReference type="EMBL" id="PZR12290.1"/>
    </source>
</evidence>
<dbReference type="EMBL" id="QFQP01000012">
    <property type="protein sequence ID" value="PZR12290.1"/>
    <property type="molecule type" value="Genomic_DNA"/>
</dbReference>
<comment type="caution">
    <text evidence="3">The sequence shown here is derived from an EMBL/GenBank/DDBJ whole genome shotgun (WGS) entry which is preliminary data.</text>
</comment>
<feature type="region of interest" description="Disordered" evidence="1">
    <location>
        <begin position="184"/>
        <end position="206"/>
    </location>
</feature>
<protein>
    <recommendedName>
        <fullName evidence="2">Transcription regulator PadR N-terminal domain-containing protein</fullName>
    </recommendedName>
</protein>
<evidence type="ECO:0000256" key="1">
    <source>
        <dbReference type="SAM" id="MobiDB-lite"/>
    </source>
</evidence>
<dbReference type="Proteomes" id="UP000249061">
    <property type="component" value="Unassembled WGS sequence"/>
</dbReference>
<dbReference type="AlphaFoldDB" id="A0A2W5T9U6"/>
<dbReference type="SUPFAM" id="SSF46785">
    <property type="entry name" value="Winged helix' DNA-binding domain"/>
    <property type="match status" value="1"/>
</dbReference>
<dbReference type="Gene3D" id="1.10.10.10">
    <property type="entry name" value="Winged helix-like DNA-binding domain superfamily/Winged helix DNA-binding domain"/>
    <property type="match status" value="1"/>
</dbReference>
<organism evidence="3 4">
    <name type="scientific">Archangium gephyra</name>
    <dbReference type="NCBI Taxonomy" id="48"/>
    <lineage>
        <taxon>Bacteria</taxon>
        <taxon>Pseudomonadati</taxon>
        <taxon>Myxococcota</taxon>
        <taxon>Myxococcia</taxon>
        <taxon>Myxococcales</taxon>
        <taxon>Cystobacterineae</taxon>
        <taxon>Archangiaceae</taxon>
        <taxon>Archangium</taxon>
    </lineage>
</organism>
<proteinExistence type="predicted"/>
<reference evidence="3 4" key="1">
    <citation type="submission" date="2017-08" db="EMBL/GenBank/DDBJ databases">
        <title>Infants hospitalized years apart are colonized by the same room-sourced microbial strains.</title>
        <authorList>
            <person name="Brooks B."/>
            <person name="Olm M.R."/>
            <person name="Firek B.A."/>
            <person name="Baker R."/>
            <person name="Thomas B.C."/>
            <person name="Morowitz M.J."/>
            <person name="Banfield J.F."/>
        </authorList>
    </citation>
    <scope>NUCLEOTIDE SEQUENCE [LARGE SCALE GENOMIC DNA]</scope>
    <source>
        <strain evidence="3">S2_003_000_R2_14</strain>
    </source>
</reference>
<dbReference type="PANTHER" id="PTHR43252">
    <property type="entry name" value="TRANSCRIPTIONAL REGULATOR YQJI"/>
    <property type="match status" value="1"/>
</dbReference>
<feature type="domain" description="Transcription regulator PadR N-terminal" evidence="2">
    <location>
        <begin position="8"/>
        <end position="79"/>
    </location>
</feature>
<dbReference type="PANTHER" id="PTHR43252:SF2">
    <property type="entry name" value="TRANSCRIPTION REGULATOR, PADR-LIKE FAMILY"/>
    <property type="match status" value="1"/>
</dbReference>
<dbReference type="Pfam" id="PF03551">
    <property type="entry name" value="PadR"/>
    <property type="match status" value="1"/>
</dbReference>
<evidence type="ECO:0000259" key="2">
    <source>
        <dbReference type="Pfam" id="PF03551"/>
    </source>
</evidence>
<evidence type="ECO:0000313" key="4">
    <source>
        <dbReference type="Proteomes" id="UP000249061"/>
    </source>
</evidence>
<sequence>MRRTAHIVLAMLNHSATTAYDIRRALRRRTDFIWSESSGQLYPAIKELLAAGMISEQREPGGRQRARLSITDDGRREVELWFTTRPAMDTPRDELVARVALLHGKPSPHLLQQLDDELYRAQHRADHERTLFPTPDRHLMNVGAIAGERLARRWVILLNEARAVWCREVLVHLRELAFPTHNPLASLPPQPPSSQLDFLQKENPND</sequence>
<dbReference type="InterPro" id="IPR036388">
    <property type="entry name" value="WH-like_DNA-bd_sf"/>
</dbReference>
<name>A0A2W5T9U6_9BACT</name>